<dbReference type="InterPro" id="IPR008928">
    <property type="entry name" value="6-hairpin_glycosidase_sf"/>
</dbReference>
<dbReference type="InterPro" id="IPR035398">
    <property type="entry name" value="Bac_rhamnosid_C"/>
</dbReference>
<dbReference type="SUPFAM" id="SSF48208">
    <property type="entry name" value="Six-hairpin glycosidases"/>
    <property type="match status" value="1"/>
</dbReference>
<evidence type="ECO:0000259" key="8">
    <source>
        <dbReference type="Pfam" id="PF17390"/>
    </source>
</evidence>
<keyword evidence="4" id="KW-0732">Signal</keyword>
<dbReference type="Proteomes" id="UP000194873">
    <property type="component" value="Unassembled WGS sequence"/>
</dbReference>
<feature type="chain" id="PRO_5012037777" description="alpha-L-rhamnosidase" evidence="4">
    <location>
        <begin position="19"/>
        <end position="925"/>
    </location>
</feature>
<dbReference type="InterPro" id="IPR016007">
    <property type="entry name" value="Alpha_rhamnosid"/>
</dbReference>
<organism evidence="9 10">
    <name type="scientific">Hymenobacter crusticola</name>
    <dbReference type="NCBI Taxonomy" id="1770526"/>
    <lineage>
        <taxon>Bacteria</taxon>
        <taxon>Pseudomonadati</taxon>
        <taxon>Bacteroidota</taxon>
        <taxon>Cytophagia</taxon>
        <taxon>Cytophagales</taxon>
        <taxon>Hymenobacteraceae</taxon>
        <taxon>Hymenobacter</taxon>
    </lineage>
</organism>
<evidence type="ECO:0000313" key="10">
    <source>
        <dbReference type="Proteomes" id="UP000194873"/>
    </source>
</evidence>
<sequence length="925" mass="102739">MSRLLLLPFLFGSFSSLAQKLDVAKLTCEYKSNPMGVEAATPRLGWQLNTSQRGTKQVAYRILVADTPTLLQANTGNVWDSKKVNASTSIQVAYAGKPLQPTRKYYWKVMTWDNQNNASAWSPSATWQMGLLSKADWQGAHWVAYEQLPDSSKNILPTDGKKDTHQGSNTLPLLRKRFAVKSKVKKATIFIAGLGHFELSVNGQKVGDHFLDAGWTKYDKEAQYVAFDLTKNLQSGQNALGVMLGNGFYYVPPVKERYRKLKVAFGYPKMICRLQIDYDDGTTQDIISDASWKTAPSPITFSSIYGGEDYNATLGQPGWDTPSFQEPKGSWKPVLLVEGPPNLRSQMQEPLKVFENFAPQKTTQPVAGTWVYDLGQNASGIIQLKVKGHKGDTVRIIPTELLKEDGTVNQHSGGSPYYWQYILKGEGTETWQPRFSYYGFRYLQVTGAVPQGEANPKNAPQIIELKGLHMRNAAARAGEFACSNELFNRTNTLIDWAIKSNMVSTFTDCPHREKLGWLEQTHLMLRSVLYNYDVPDLSRKVMQDIRSSQLPNGLVPEIAPEYVKFEWGGDMFRDSPEWGSTSIITPWYLYQWYGDRQTLVESYPTMQRYIAYLGTKANSHILSQGLGDWYDLGPKPPGVSQLTPMGVTGTAMYYYDLKLLSKVARLLGKPQDAIGYDKLAGEVRTAFNATFFHKDTKQYATGSQAANAMAVYMKLVAPEDKAAVVENIVKDIRSRNNSLTAGDIGYRYLLQVLDEAGRSDVIFDMNSRSDVPGYGYQLAKGATALTESWAALPTASNNHFMLGHLMEWLYGGLAGIRLANGAVGFNKIDIRPEPVGDVTSAKASYHSPYGLIVSDWKKTGNSFELTATIPANTTATIYLPATASSKIVEDNLAVAQHRDLQLLGTDQGKARISVGSGTYHFVVNP</sequence>
<dbReference type="Gene3D" id="2.60.40.10">
    <property type="entry name" value="Immunoglobulins"/>
    <property type="match status" value="1"/>
</dbReference>
<dbReference type="Pfam" id="PF05592">
    <property type="entry name" value="Bac_rhamnosid"/>
    <property type="match status" value="1"/>
</dbReference>
<reference evidence="9 10" key="1">
    <citation type="submission" date="2017-01" db="EMBL/GenBank/DDBJ databases">
        <title>A new Hymenobacter.</title>
        <authorList>
            <person name="Liang Y."/>
            <person name="Feng F."/>
        </authorList>
    </citation>
    <scope>NUCLEOTIDE SEQUENCE [LARGE SCALE GENOMIC DNA]</scope>
    <source>
        <strain evidence="9">MIMBbqt21</strain>
    </source>
</reference>
<dbReference type="InterPro" id="IPR035396">
    <property type="entry name" value="Bac_rhamnosid6H"/>
</dbReference>
<feature type="signal peptide" evidence="4">
    <location>
        <begin position="1"/>
        <end position="18"/>
    </location>
</feature>
<comment type="caution">
    <text evidence="9">The sequence shown here is derived from an EMBL/GenBank/DDBJ whole genome shotgun (WGS) entry which is preliminary data.</text>
</comment>
<dbReference type="GO" id="GO:0030596">
    <property type="term" value="F:alpha-L-rhamnosidase activity"/>
    <property type="evidence" value="ECO:0007669"/>
    <property type="project" value="UniProtKB-EC"/>
</dbReference>
<dbReference type="Pfam" id="PF17389">
    <property type="entry name" value="Bac_rhamnosid6H"/>
    <property type="match status" value="1"/>
</dbReference>
<dbReference type="PANTHER" id="PTHR33307">
    <property type="entry name" value="ALPHA-RHAMNOSIDASE (EUROFUNG)"/>
    <property type="match status" value="1"/>
</dbReference>
<dbReference type="InterPro" id="IPR013737">
    <property type="entry name" value="Bac_rhamnosid_N"/>
</dbReference>
<feature type="domain" description="Alpha-L-rhamnosidase C-terminal" evidence="8">
    <location>
        <begin position="815"/>
        <end position="890"/>
    </location>
</feature>
<dbReference type="AlphaFoldDB" id="A0A243W661"/>
<proteinExistence type="predicted"/>
<evidence type="ECO:0000259" key="5">
    <source>
        <dbReference type="Pfam" id="PF05592"/>
    </source>
</evidence>
<dbReference type="Gene3D" id="2.60.420.10">
    <property type="entry name" value="Maltose phosphorylase, domain 3"/>
    <property type="match status" value="1"/>
</dbReference>
<dbReference type="InterPro" id="IPR012341">
    <property type="entry name" value="6hp_glycosidase-like_sf"/>
</dbReference>
<dbReference type="Gene3D" id="2.60.120.260">
    <property type="entry name" value="Galactose-binding domain-like"/>
    <property type="match status" value="2"/>
</dbReference>
<dbReference type="PIRSF" id="PIRSF010631">
    <property type="entry name" value="A-rhamnsds"/>
    <property type="match status" value="1"/>
</dbReference>
<dbReference type="InterPro" id="IPR008902">
    <property type="entry name" value="Rhamnosid_concanavalin"/>
</dbReference>
<evidence type="ECO:0000256" key="2">
    <source>
        <dbReference type="ARBA" id="ARBA00012652"/>
    </source>
</evidence>
<feature type="domain" description="Alpha-L-rhamnosidase six-hairpin glycosidase" evidence="7">
    <location>
        <begin position="476"/>
        <end position="810"/>
    </location>
</feature>
<dbReference type="Gene3D" id="1.50.10.10">
    <property type="match status" value="1"/>
</dbReference>
<dbReference type="Pfam" id="PF25788">
    <property type="entry name" value="Ig_Rha78A_N"/>
    <property type="match status" value="1"/>
</dbReference>
<dbReference type="EC" id="3.2.1.40" evidence="2"/>
<evidence type="ECO:0000259" key="6">
    <source>
        <dbReference type="Pfam" id="PF08531"/>
    </source>
</evidence>
<protein>
    <recommendedName>
        <fullName evidence="2">alpha-L-rhamnosidase</fullName>
        <ecNumber evidence="2">3.2.1.40</ecNumber>
    </recommendedName>
</protein>
<gene>
    <name evidence="9" type="ORF">BXP70_26115</name>
</gene>
<dbReference type="OrthoDB" id="9815108at2"/>
<dbReference type="Pfam" id="PF17390">
    <property type="entry name" value="Bac_rhamnosid_C"/>
    <property type="match status" value="1"/>
</dbReference>
<dbReference type="GO" id="GO:0005975">
    <property type="term" value="P:carbohydrate metabolic process"/>
    <property type="evidence" value="ECO:0007669"/>
    <property type="project" value="InterPro"/>
</dbReference>
<evidence type="ECO:0000256" key="4">
    <source>
        <dbReference type="SAM" id="SignalP"/>
    </source>
</evidence>
<dbReference type="Pfam" id="PF08531">
    <property type="entry name" value="Bac_rhamnosid_N"/>
    <property type="match status" value="1"/>
</dbReference>
<dbReference type="PANTHER" id="PTHR33307:SF11">
    <property type="entry name" value="ALPHA-L-RHAMNOSIDASE"/>
    <property type="match status" value="1"/>
</dbReference>
<dbReference type="InterPro" id="IPR013783">
    <property type="entry name" value="Ig-like_fold"/>
</dbReference>
<feature type="domain" description="Alpha-L-rhamnosidase concanavalin-like" evidence="5">
    <location>
        <begin position="367"/>
        <end position="451"/>
    </location>
</feature>
<evidence type="ECO:0000259" key="7">
    <source>
        <dbReference type="Pfam" id="PF17389"/>
    </source>
</evidence>
<feature type="domain" description="Bacterial alpha-L-rhamnosidase N-terminal" evidence="6">
    <location>
        <begin position="183"/>
        <end position="354"/>
    </location>
</feature>
<dbReference type="EMBL" id="MTSE01000031">
    <property type="protein sequence ID" value="OUJ69788.1"/>
    <property type="molecule type" value="Genomic_DNA"/>
</dbReference>
<evidence type="ECO:0000313" key="9">
    <source>
        <dbReference type="EMBL" id="OUJ69788.1"/>
    </source>
</evidence>
<name>A0A243W661_9BACT</name>
<keyword evidence="10" id="KW-1185">Reference proteome</keyword>
<evidence type="ECO:0000256" key="1">
    <source>
        <dbReference type="ARBA" id="ARBA00001445"/>
    </source>
</evidence>
<evidence type="ECO:0000256" key="3">
    <source>
        <dbReference type="ARBA" id="ARBA00022801"/>
    </source>
</evidence>
<comment type="catalytic activity">
    <reaction evidence="1">
        <text>Hydrolysis of terminal non-reducing alpha-L-rhamnose residues in alpha-L-rhamnosides.</text>
        <dbReference type="EC" id="3.2.1.40"/>
    </reaction>
</comment>
<keyword evidence="3" id="KW-0378">Hydrolase</keyword>
<dbReference type="RefSeq" id="WP_086597066.1">
    <property type="nucleotide sequence ID" value="NZ_MTSE01000031.1"/>
</dbReference>
<accession>A0A243W661</accession>